<dbReference type="GO" id="GO:0035556">
    <property type="term" value="P:intracellular signal transduction"/>
    <property type="evidence" value="ECO:0007669"/>
    <property type="project" value="InterPro"/>
</dbReference>
<gene>
    <name evidence="3" type="ORF">OZSIB_1545</name>
</gene>
<dbReference type="Pfam" id="PF00211">
    <property type="entry name" value="Guanylate_cyc"/>
    <property type="match status" value="1"/>
</dbReference>
<dbReference type="GO" id="GO:0006171">
    <property type="term" value="P:cAMP biosynthetic process"/>
    <property type="evidence" value="ECO:0007669"/>
    <property type="project" value="TreeGrafter"/>
</dbReference>
<dbReference type="InterPro" id="IPR004155">
    <property type="entry name" value="PBS_lyase_HEAT"/>
</dbReference>
<dbReference type="SUPFAM" id="SSF55073">
    <property type="entry name" value="Nucleotide cyclase"/>
    <property type="match status" value="1"/>
</dbReference>
<keyword evidence="1" id="KW-0677">Repeat</keyword>
<dbReference type="InterPro" id="IPR050697">
    <property type="entry name" value="Adenylyl/Guanylyl_Cyclase_3/4"/>
</dbReference>
<dbReference type="PANTHER" id="PTHR43081:SF19">
    <property type="entry name" value="PH-SENSITIVE ADENYLATE CYCLASE RV1264"/>
    <property type="match status" value="1"/>
</dbReference>
<feature type="domain" description="Guanylate cyclase" evidence="2">
    <location>
        <begin position="845"/>
        <end position="960"/>
    </location>
</feature>
<dbReference type="CDD" id="cd07302">
    <property type="entry name" value="CHD"/>
    <property type="match status" value="1"/>
</dbReference>
<dbReference type="PROSITE" id="PS50125">
    <property type="entry name" value="GUANYLATE_CYCLASE_2"/>
    <property type="match status" value="1"/>
</dbReference>
<dbReference type="Pfam" id="PF13646">
    <property type="entry name" value="HEAT_2"/>
    <property type="match status" value="1"/>
</dbReference>
<dbReference type="SUPFAM" id="SSF48371">
    <property type="entry name" value="ARM repeat"/>
    <property type="match status" value="2"/>
</dbReference>
<evidence type="ECO:0000256" key="1">
    <source>
        <dbReference type="ARBA" id="ARBA00022737"/>
    </source>
</evidence>
<dbReference type="InterPro" id="IPR029787">
    <property type="entry name" value="Nucleotide_cyclase"/>
</dbReference>
<protein>
    <submittedName>
        <fullName evidence="3">Adenylate cyclase</fullName>
    </submittedName>
</protein>
<dbReference type="Gene3D" id="3.30.70.1230">
    <property type="entry name" value="Nucleotide cyclase"/>
    <property type="match status" value="1"/>
</dbReference>
<dbReference type="Pfam" id="PF02985">
    <property type="entry name" value="HEAT"/>
    <property type="match status" value="1"/>
</dbReference>
<dbReference type="GO" id="GO:0004016">
    <property type="term" value="F:adenylate cyclase activity"/>
    <property type="evidence" value="ECO:0007669"/>
    <property type="project" value="UniProtKB-ARBA"/>
</dbReference>
<dbReference type="InterPro" id="IPR000357">
    <property type="entry name" value="HEAT"/>
</dbReference>
<evidence type="ECO:0000259" key="2">
    <source>
        <dbReference type="PROSITE" id="PS50125"/>
    </source>
</evidence>
<evidence type="ECO:0000313" key="4">
    <source>
        <dbReference type="Proteomes" id="UP000252355"/>
    </source>
</evidence>
<dbReference type="InterPro" id="IPR016024">
    <property type="entry name" value="ARM-type_fold"/>
</dbReference>
<reference evidence="3 4" key="1">
    <citation type="submission" date="2018-05" db="EMBL/GenBank/DDBJ databases">
        <title>A metagenomic window into the 2 km-deep terrestrial subsurface aquifer revealed taxonomically and functionally diverse microbial community comprising novel uncultured bacterial lineages.</title>
        <authorList>
            <person name="Kadnikov V.V."/>
            <person name="Mardanov A.V."/>
            <person name="Beletsky A.V."/>
            <person name="Banks D."/>
            <person name="Pimenov N.V."/>
            <person name="Frank Y.A."/>
            <person name="Karnachuk O.V."/>
            <person name="Ravin N.V."/>
        </authorList>
    </citation>
    <scope>NUCLEOTIDE SEQUENCE [LARGE SCALE GENOMIC DNA]</scope>
    <source>
        <strain evidence="3">BY5</strain>
    </source>
</reference>
<dbReference type="InterPro" id="IPR001054">
    <property type="entry name" value="A/G_cyclase"/>
</dbReference>
<dbReference type="SMART" id="SM00044">
    <property type="entry name" value="CYCc"/>
    <property type="match status" value="1"/>
</dbReference>
<organism evidence="3 4">
    <name type="scientific">Candidatus Ozemobacter sibiricus</name>
    <dbReference type="NCBI Taxonomy" id="2268124"/>
    <lineage>
        <taxon>Bacteria</taxon>
        <taxon>Candidatus Ozemobacteria</taxon>
        <taxon>Candidatus Ozemobacterales</taxon>
        <taxon>Candidatus Ozemobacteraceae</taxon>
        <taxon>Candidatus Ozemobacter</taxon>
    </lineage>
</organism>
<dbReference type="Proteomes" id="UP000252355">
    <property type="component" value="Unassembled WGS sequence"/>
</dbReference>
<dbReference type="AlphaFoldDB" id="A0A367ZJJ4"/>
<evidence type="ECO:0000313" key="3">
    <source>
        <dbReference type="EMBL" id="RCK78303.1"/>
    </source>
</evidence>
<dbReference type="PANTHER" id="PTHR43081">
    <property type="entry name" value="ADENYLATE CYCLASE, TERMINAL-DIFFERENTIATION SPECIFIC-RELATED"/>
    <property type="match status" value="1"/>
</dbReference>
<name>A0A367ZJJ4_9BACT</name>
<comment type="caution">
    <text evidence="3">The sequence shown here is derived from an EMBL/GenBank/DDBJ whole genome shotgun (WGS) entry which is preliminary data.</text>
</comment>
<dbReference type="InterPro" id="IPR011989">
    <property type="entry name" value="ARM-like"/>
</dbReference>
<sequence length="1007" mass="112564">MEKSPYELVQSFDENLWRQGLSALLVEHTQPALDALLRLLSDKAWRKREAAAKTLIEWGPEVIPAVVERLSIQNLDECYWLTHVLGHFDDPVGQEKIRELLANPDPEIRSYAVRAMSISATPAHAQILLPMLNDSNWAVRRLVFERLLSFGKTILPQLTAKVRAETEPNHSIIALYVKIGGNEIAKDLGELYQNGSFAMRYSIITALGESDSPMAVDFLINGLSDPSWVIRKRAAELLTSLGPKIFDRLSAWFPRGDSVMKHQIVSIIVTLLGERTIPLLRRLLASEDQEYRILAVESLSRLPGDEPCRLLIKCLTDPFRIVSDFASECLARKTNLNLDLLLEHLETTDENLRFLVIRTIGSIGGIALNPIIRILEEGNKQERLFLLGVLQKITPTEKLIGVLIQLLGDPSWPIRNAAANCLKSYGAAAVSAVVTVLNSPNEDVQFWSRRVLLGMGPAAVAALTEILDLGTDGALIPHIIAALLAMDHADAVPAVLKFLQANDDNRIQSIFQGIKEISSREVVETILNLISHPDERAARWLASLLGKVRKPPLRRLVLLGLNHTKDQCRLFVAEAIQAWDDLPEADLKAVVRQLEVERNPRNLCAIARILARFSTPASVNATKEFLKSCDPDLMLDMMLELAQSDRPLFGPVLAELLKTRSEVIRIEDTERVGKILGLIYRSRPEGILQGLQSPTMAFRLCCIVAIEQIKDKRVAFALMDNLNPHDDPLIIKRAVKILAPYFFSEDFRLKGAVTDYLLALGPIITDPLLEMAGEIENEIDRKGIVDLVESVGGQVDPTLIRKKGEARPLLSDDHLDQVLEKRKRAMEELQKYDKIIQQTHTQELTIMFTDVKGYTAFSSKASLSEVMAMLKQHDEILVPIIEKHEGKTVKKIGDAFLVAFEQATKGVLAAMEIQRRLKEYNLTVDEDRRLGLRIALNTGPVIRREGDVFGDTVNIASRLEGIADANEIVISEQTANQIDPSVFELIPFGEHTLKGIDKPIRAYKVNW</sequence>
<dbReference type="Gene3D" id="1.25.10.10">
    <property type="entry name" value="Leucine-rich Repeat Variant"/>
    <property type="match status" value="4"/>
</dbReference>
<dbReference type="EMBL" id="QOQW01000024">
    <property type="protein sequence ID" value="RCK78303.1"/>
    <property type="molecule type" value="Genomic_DNA"/>
</dbReference>
<dbReference type="SMART" id="SM00567">
    <property type="entry name" value="EZ_HEAT"/>
    <property type="match status" value="7"/>
</dbReference>
<proteinExistence type="predicted"/>
<accession>A0A367ZJJ4</accession>